<feature type="transmembrane region" description="Helical" evidence="7">
    <location>
        <begin position="127"/>
        <end position="149"/>
    </location>
</feature>
<name>A0ABX8MXV3_9PSED</name>
<dbReference type="Proteomes" id="UP001046350">
    <property type="component" value="Chromosome"/>
</dbReference>
<sequence length="314" mass="33190">MLTILSVILPIFALILVGFICRRTNKLGEKAASEINAMVVWLCLPALLFKVTATTTWQEIWHPGFIVAFSAGMLLMFVAIVAWRLRRGHGLVAASIDGLSAGYANTGYIGIPLCALLFGHVGLQPALIASLLVVCVLFAISLVLIEIGLQEETQLGKAVLVVLKALGKHPLVLSPLAGAAWAATGLGLAEPVMRFLDLLAAATTPCALISLGLFLGQKAEKGSESAWPLVLVKLVGQPLVTWVLAFKVFVLPPMWAASAVLLAALPTGTGPFMLAEFYQREAGLISRTILVSTLGSLLTLTALILLLDLSHVAA</sequence>
<dbReference type="Pfam" id="PF03547">
    <property type="entry name" value="Mem_trans"/>
    <property type="match status" value="1"/>
</dbReference>
<feature type="transmembrane region" description="Helical" evidence="7">
    <location>
        <begin position="289"/>
        <end position="307"/>
    </location>
</feature>
<feature type="transmembrane region" description="Helical" evidence="7">
    <location>
        <begin position="227"/>
        <end position="249"/>
    </location>
</feature>
<evidence type="ECO:0000256" key="1">
    <source>
        <dbReference type="ARBA" id="ARBA00004141"/>
    </source>
</evidence>
<keyword evidence="2" id="KW-0813">Transport</keyword>
<dbReference type="RefSeq" id="WP_217838765.1">
    <property type="nucleotide sequence ID" value="NZ_CP077076.1"/>
</dbReference>
<feature type="transmembrane region" description="Helical" evidence="7">
    <location>
        <begin position="6"/>
        <end position="23"/>
    </location>
</feature>
<gene>
    <name evidence="8" type="ORF">KSS94_14350</name>
</gene>
<accession>A0ABX8MXV3</accession>
<dbReference type="InterPro" id="IPR004776">
    <property type="entry name" value="Mem_transp_PIN-like"/>
</dbReference>
<evidence type="ECO:0000256" key="5">
    <source>
        <dbReference type="ARBA" id="ARBA00022989"/>
    </source>
</evidence>
<keyword evidence="9" id="KW-1185">Reference proteome</keyword>
<evidence type="ECO:0000256" key="3">
    <source>
        <dbReference type="ARBA" id="ARBA00022475"/>
    </source>
</evidence>
<dbReference type="PANTHER" id="PTHR36838">
    <property type="entry name" value="AUXIN EFFLUX CARRIER FAMILY PROTEIN"/>
    <property type="match status" value="1"/>
</dbReference>
<feature type="transmembrane region" description="Helical" evidence="7">
    <location>
        <begin position="195"/>
        <end position="215"/>
    </location>
</feature>
<feature type="transmembrane region" description="Helical" evidence="7">
    <location>
        <begin position="35"/>
        <end position="54"/>
    </location>
</feature>
<protein>
    <submittedName>
        <fullName evidence="8">AEC family transporter</fullName>
    </submittedName>
</protein>
<evidence type="ECO:0000256" key="7">
    <source>
        <dbReference type="SAM" id="Phobius"/>
    </source>
</evidence>
<proteinExistence type="predicted"/>
<evidence type="ECO:0000256" key="6">
    <source>
        <dbReference type="ARBA" id="ARBA00023136"/>
    </source>
</evidence>
<evidence type="ECO:0000313" key="8">
    <source>
        <dbReference type="EMBL" id="QXH49141.1"/>
    </source>
</evidence>
<feature type="transmembrane region" description="Helical" evidence="7">
    <location>
        <begin position="255"/>
        <end position="277"/>
    </location>
</feature>
<feature type="transmembrane region" description="Helical" evidence="7">
    <location>
        <begin position="60"/>
        <end position="83"/>
    </location>
</feature>
<keyword evidence="6 7" id="KW-0472">Membrane</keyword>
<feature type="transmembrane region" description="Helical" evidence="7">
    <location>
        <begin position="170"/>
        <end position="189"/>
    </location>
</feature>
<evidence type="ECO:0000256" key="2">
    <source>
        <dbReference type="ARBA" id="ARBA00022448"/>
    </source>
</evidence>
<dbReference type="PANTHER" id="PTHR36838:SF3">
    <property type="entry name" value="TRANSPORTER AUXIN EFFLUX CARRIER EC FAMILY"/>
    <property type="match status" value="1"/>
</dbReference>
<evidence type="ECO:0000313" key="9">
    <source>
        <dbReference type="Proteomes" id="UP001046350"/>
    </source>
</evidence>
<keyword evidence="4 7" id="KW-0812">Transmembrane</keyword>
<keyword evidence="5 7" id="KW-1133">Transmembrane helix</keyword>
<comment type="subcellular location">
    <subcellularLocation>
        <location evidence="1">Membrane</location>
        <topology evidence="1">Multi-pass membrane protein</topology>
    </subcellularLocation>
</comment>
<keyword evidence="3" id="KW-1003">Cell membrane</keyword>
<evidence type="ECO:0000256" key="4">
    <source>
        <dbReference type="ARBA" id="ARBA00022692"/>
    </source>
</evidence>
<organism evidence="8 9">
    <name type="scientific">Pseudomonas fakonensis</name>
    <dbReference type="NCBI Taxonomy" id="2842355"/>
    <lineage>
        <taxon>Bacteria</taxon>
        <taxon>Pseudomonadati</taxon>
        <taxon>Pseudomonadota</taxon>
        <taxon>Gammaproteobacteria</taxon>
        <taxon>Pseudomonadales</taxon>
        <taxon>Pseudomonadaceae</taxon>
        <taxon>Pseudomonas</taxon>
    </lineage>
</organism>
<reference evidence="8" key="1">
    <citation type="journal article" date="2021" name="Microorganisms">
        <title>The Ever-Expanding Pseudomonas Genus: Description of 43 New Species and Partition of the Pseudomonas putida Group.</title>
        <authorList>
            <person name="Girard L."/>
            <person name="Lood C."/>
            <person name="Hofte M."/>
            <person name="Vandamme P."/>
            <person name="Rokni-Zadeh H."/>
            <person name="van Noort V."/>
            <person name="Lavigne R."/>
            <person name="De Mot R."/>
        </authorList>
    </citation>
    <scope>NUCLEOTIDE SEQUENCE</scope>
    <source>
        <strain evidence="8">COW40</strain>
    </source>
</reference>
<dbReference type="EMBL" id="CP077076">
    <property type="protein sequence ID" value="QXH49141.1"/>
    <property type="molecule type" value="Genomic_DNA"/>
</dbReference>